<reference evidence="2" key="1">
    <citation type="submission" date="2016-11" db="UniProtKB">
        <authorList>
            <consortium name="WormBaseParasite"/>
        </authorList>
    </citation>
    <scope>IDENTIFICATION</scope>
    <source>
        <strain evidence="2">KR3021</strain>
    </source>
</reference>
<proteinExistence type="predicted"/>
<dbReference type="WBParaSite" id="RSKR_0000308800.1">
    <property type="protein sequence ID" value="RSKR_0000308800.1"/>
    <property type="gene ID" value="RSKR_0000308800"/>
</dbReference>
<organism evidence="1 2">
    <name type="scientific">Rhabditophanes sp. KR3021</name>
    <dbReference type="NCBI Taxonomy" id="114890"/>
    <lineage>
        <taxon>Eukaryota</taxon>
        <taxon>Metazoa</taxon>
        <taxon>Ecdysozoa</taxon>
        <taxon>Nematoda</taxon>
        <taxon>Chromadorea</taxon>
        <taxon>Rhabditida</taxon>
        <taxon>Tylenchina</taxon>
        <taxon>Panagrolaimomorpha</taxon>
        <taxon>Strongyloidoidea</taxon>
        <taxon>Alloionematidae</taxon>
        <taxon>Rhabditophanes</taxon>
    </lineage>
</organism>
<accession>A0AC35TPW8</accession>
<sequence>MVSTTIQVQATLQLTPTLTAKESKYRTCCGCCHITHGTVFLGIIELIAVAIFLVSLIQQVLWKHGHPSVCLSNPNLRMLRDCLLFNFSHFNYTLAGDYIIALLMLSIMFCILFLFCGVISTTPALLFPHIVVQGLGLLSSIGYFVLYAWSYFYGDLYTQKKQFHMQSFVERMWLATILLMFSLFQMYLFFTVIKCTLYLQMVRLDQYRKVNQFEEVSKRVRLAKENGLWRTGGGFLQYRGQEEDEKRRKEKKQLSKPKFVKWNMEKNQEKEITDTNDESEDDWKKKSGDVKSTVDSIPMQQLYNKPGPPSNLNTSPDTNRHIYTNSANFHCSFTAQPPVSRCSPPRSPPKHELLKQCPSNDSTHSNKKATSTRNDDSSRFKNGHREPSKTSPPRSSPHHHALASSRSNSSNASHIPVVKKVSITSTSSNLSQYYGVN</sequence>
<protein>
    <submittedName>
        <fullName evidence="2">MARVEL domain-containing protein</fullName>
    </submittedName>
</protein>
<evidence type="ECO:0000313" key="1">
    <source>
        <dbReference type="Proteomes" id="UP000095286"/>
    </source>
</evidence>
<evidence type="ECO:0000313" key="2">
    <source>
        <dbReference type="WBParaSite" id="RSKR_0000308800.1"/>
    </source>
</evidence>
<name>A0AC35TPW8_9BILA</name>
<dbReference type="Proteomes" id="UP000095286">
    <property type="component" value="Unplaced"/>
</dbReference>